<protein>
    <submittedName>
        <fullName evidence="1">Uncharacterized protein</fullName>
    </submittedName>
</protein>
<dbReference type="Proteomes" id="UP000515742">
    <property type="component" value="Segment"/>
</dbReference>
<reference evidence="1" key="1">
    <citation type="submission" date="2020-07" db="EMBL/GenBank/DDBJ databases">
        <title>Ralstonia phages.</title>
        <authorList>
            <person name="Trotereau A."/>
            <person name="Boyer C."/>
            <person name="Torres-Barcelo C."/>
        </authorList>
    </citation>
    <scope>NUCLEOTIDE SEQUENCE [LARGE SCALE GENOMIC DNA]</scope>
</reference>
<dbReference type="EMBL" id="MT740738">
    <property type="protein sequence ID" value="QMV33144.1"/>
    <property type="molecule type" value="Genomic_DNA"/>
</dbReference>
<name>A0A7G5BA21_9CAUD</name>
<gene>
    <name evidence="1" type="ORF">9Ga_00025</name>
</gene>
<organism evidence="1 2">
    <name type="scientific">Ralstonia phage Gamede</name>
    <dbReference type="NCBI Taxonomy" id="2759726"/>
    <lineage>
        <taxon>Viruses</taxon>
        <taxon>Duplodnaviria</taxon>
        <taxon>Heunggongvirae</taxon>
        <taxon>Uroviricota</taxon>
        <taxon>Caudoviricetes</taxon>
        <taxon>Cimandefvirus</taxon>
        <taxon>Cimandefvirus gamede</taxon>
    </lineage>
</organism>
<accession>A0A7G5BA21</accession>
<sequence length="99" mass="10963">MNSLDNQGKFIGEPGVQQTETEIERELFRLDSTIQMLKDEVGALGERLVSVVVPEGESINEGKIDSSCNTGLGLRIRSLDNEAHKALKVVRSLLERIQL</sequence>
<evidence type="ECO:0000313" key="1">
    <source>
        <dbReference type="EMBL" id="QMV33144.1"/>
    </source>
</evidence>
<evidence type="ECO:0000313" key="2">
    <source>
        <dbReference type="Proteomes" id="UP000515742"/>
    </source>
</evidence>
<proteinExistence type="predicted"/>
<keyword evidence="2" id="KW-1185">Reference proteome</keyword>